<dbReference type="GO" id="GO:0008113">
    <property type="term" value="F:peptide-methionine (S)-S-oxide reductase activity"/>
    <property type="evidence" value="ECO:0007669"/>
    <property type="project" value="UniProtKB-EC"/>
</dbReference>
<proteinExistence type="inferred from homology"/>
<comment type="similarity">
    <text evidence="1">Belongs to the MsrA Met sulfoxide reductase family.</text>
</comment>
<evidence type="ECO:0000256" key="3">
    <source>
        <dbReference type="ARBA" id="ARBA00023002"/>
    </source>
</evidence>
<dbReference type="SUPFAM" id="SSF55068">
    <property type="entry name" value="Peptide methionine sulfoxide reductase"/>
    <property type="match status" value="1"/>
</dbReference>
<name>A0A7S0ZL93_9RHOD</name>
<dbReference type="Gene3D" id="3.30.1060.10">
    <property type="entry name" value="Peptide methionine sulphoxide reductase MsrA"/>
    <property type="match status" value="1"/>
</dbReference>
<sequence>MSIFGGLFRLKRGTSHQKRNDVVERDAELDSHLKLATFGAGCFWGTEKYFTKDFTKKHPQGIHSSSVGFMSSEKNAVDNPTYYQVCSGVTGHVEVCELVYDSGKIEYEDLCRFFFTFHDCTQYNRQGNDKGPQYASVIFVHDDEQMEIARKVKDELQKRIDDGKIKGFQEDNVRTKIARATVFYKAEDEHQQYLALNPSGYCNHRIRFSW</sequence>
<evidence type="ECO:0000259" key="8">
    <source>
        <dbReference type="Pfam" id="PF01625"/>
    </source>
</evidence>
<keyword evidence="3" id="KW-0560">Oxidoreductase</keyword>
<organism evidence="9">
    <name type="scientific">Timspurckia oligopyrenoides</name>
    <dbReference type="NCBI Taxonomy" id="708627"/>
    <lineage>
        <taxon>Eukaryota</taxon>
        <taxon>Rhodophyta</taxon>
        <taxon>Bangiophyceae</taxon>
        <taxon>Porphyridiales</taxon>
        <taxon>Porphyridiaceae</taxon>
        <taxon>Timspurckia</taxon>
    </lineage>
</organism>
<reference evidence="9" key="1">
    <citation type="submission" date="2021-01" db="EMBL/GenBank/DDBJ databases">
        <authorList>
            <person name="Corre E."/>
            <person name="Pelletier E."/>
            <person name="Niang G."/>
            <person name="Scheremetjew M."/>
            <person name="Finn R."/>
            <person name="Kale V."/>
            <person name="Holt S."/>
            <person name="Cochrane G."/>
            <person name="Meng A."/>
            <person name="Brown T."/>
            <person name="Cohen L."/>
        </authorList>
    </citation>
    <scope>NUCLEOTIDE SEQUENCE</scope>
    <source>
        <strain evidence="9">CCMP3278</strain>
    </source>
</reference>
<dbReference type="GO" id="GO:0005737">
    <property type="term" value="C:cytoplasm"/>
    <property type="evidence" value="ECO:0007669"/>
    <property type="project" value="TreeGrafter"/>
</dbReference>
<accession>A0A7S0ZL93</accession>
<dbReference type="Pfam" id="PF01625">
    <property type="entry name" value="PMSR"/>
    <property type="match status" value="1"/>
</dbReference>
<evidence type="ECO:0000256" key="1">
    <source>
        <dbReference type="ARBA" id="ARBA00005591"/>
    </source>
</evidence>
<dbReference type="AlphaFoldDB" id="A0A7S0ZL93"/>
<evidence type="ECO:0000256" key="6">
    <source>
        <dbReference type="ARBA" id="ARBA00047806"/>
    </source>
</evidence>
<dbReference type="PANTHER" id="PTHR42799">
    <property type="entry name" value="MITOCHONDRIAL PEPTIDE METHIONINE SULFOXIDE REDUCTASE"/>
    <property type="match status" value="1"/>
</dbReference>
<dbReference type="EMBL" id="HBFP01013546">
    <property type="protein sequence ID" value="CAD8825392.1"/>
    <property type="molecule type" value="Transcribed_RNA"/>
</dbReference>
<comment type="catalytic activity">
    <reaction evidence="6">
        <text>L-methionyl-[protein] + [thioredoxin]-disulfide + H2O = L-methionyl-(S)-S-oxide-[protein] + [thioredoxin]-dithiol</text>
        <dbReference type="Rhea" id="RHEA:14217"/>
        <dbReference type="Rhea" id="RHEA-COMP:10698"/>
        <dbReference type="Rhea" id="RHEA-COMP:10700"/>
        <dbReference type="Rhea" id="RHEA-COMP:12313"/>
        <dbReference type="Rhea" id="RHEA-COMP:12315"/>
        <dbReference type="ChEBI" id="CHEBI:15377"/>
        <dbReference type="ChEBI" id="CHEBI:16044"/>
        <dbReference type="ChEBI" id="CHEBI:29950"/>
        <dbReference type="ChEBI" id="CHEBI:44120"/>
        <dbReference type="ChEBI" id="CHEBI:50058"/>
        <dbReference type="EC" id="1.8.4.11"/>
    </reaction>
</comment>
<dbReference type="InterPro" id="IPR036509">
    <property type="entry name" value="Met_Sox_Rdtase_MsrA_sf"/>
</dbReference>
<dbReference type="GO" id="GO:0034599">
    <property type="term" value="P:cellular response to oxidative stress"/>
    <property type="evidence" value="ECO:0007669"/>
    <property type="project" value="TreeGrafter"/>
</dbReference>
<evidence type="ECO:0000313" key="9">
    <source>
        <dbReference type="EMBL" id="CAD8825392.1"/>
    </source>
</evidence>
<feature type="domain" description="Peptide methionine sulphoxide reductase MsrA" evidence="8">
    <location>
        <begin position="36"/>
        <end position="203"/>
    </location>
</feature>
<evidence type="ECO:0000256" key="4">
    <source>
        <dbReference type="ARBA" id="ARBA00030273"/>
    </source>
</evidence>
<evidence type="ECO:0000256" key="5">
    <source>
        <dbReference type="ARBA" id="ARBA00030643"/>
    </source>
</evidence>
<dbReference type="PANTHER" id="PTHR42799:SF2">
    <property type="entry name" value="MITOCHONDRIAL PEPTIDE METHIONINE SULFOXIDE REDUCTASE"/>
    <property type="match status" value="1"/>
</dbReference>
<dbReference type="EC" id="1.8.4.11" evidence="2"/>
<dbReference type="HAMAP" id="MF_01401">
    <property type="entry name" value="MsrA"/>
    <property type="match status" value="1"/>
</dbReference>
<gene>
    <name evidence="9" type="ORF">TOLI1172_LOCUS9791</name>
</gene>
<dbReference type="NCBIfam" id="TIGR00401">
    <property type="entry name" value="msrA"/>
    <property type="match status" value="1"/>
</dbReference>
<dbReference type="InterPro" id="IPR050162">
    <property type="entry name" value="MsrA_MetSO_reductase"/>
</dbReference>
<evidence type="ECO:0000256" key="7">
    <source>
        <dbReference type="ARBA" id="ARBA00048782"/>
    </source>
</evidence>
<protein>
    <recommendedName>
        <fullName evidence="2">peptide-methionine (S)-S-oxide reductase</fullName>
        <ecNumber evidence="2">1.8.4.11</ecNumber>
    </recommendedName>
    <alternativeName>
        <fullName evidence="5">Peptide-methionine (S)-S-oxide reductase</fullName>
    </alternativeName>
    <alternativeName>
        <fullName evidence="4">Protein-methionine-S-oxide reductase</fullName>
    </alternativeName>
</protein>
<evidence type="ECO:0000256" key="2">
    <source>
        <dbReference type="ARBA" id="ARBA00012502"/>
    </source>
</evidence>
<comment type="catalytic activity">
    <reaction evidence="7">
        <text>[thioredoxin]-disulfide + L-methionine + H2O = L-methionine (S)-S-oxide + [thioredoxin]-dithiol</text>
        <dbReference type="Rhea" id="RHEA:19993"/>
        <dbReference type="Rhea" id="RHEA-COMP:10698"/>
        <dbReference type="Rhea" id="RHEA-COMP:10700"/>
        <dbReference type="ChEBI" id="CHEBI:15377"/>
        <dbReference type="ChEBI" id="CHEBI:29950"/>
        <dbReference type="ChEBI" id="CHEBI:50058"/>
        <dbReference type="ChEBI" id="CHEBI:57844"/>
        <dbReference type="ChEBI" id="CHEBI:58772"/>
        <dbReference type="EC" id="1.8.4.11"/>
    </reaction>
</comment>
<dbReference type="InterPro" id="IPR002569">
    <property type="entry name" value="Met_Sox_Rdtase_MsrA_dom"/>
</dbReference>